<dbReference type="AlphaFoldDB" id="A0A497U9S4"/>
<accession>A0A497U9S4</accession>
<evidence type="ECO:0000313" key="4">
    <source>
        <dbReference type="Proteomes" id="UP000233767"/>
    </source>
</evidence>
<feature type="region of interest" description="Disordered" evidence="1">
    <location>
        <begin position="22"/>
        <end position="43"/>
    </location>
</feature>
<evidence type="ECO:0000313" key="5">
    <source>
        <dbReference type="Proteomes" id="UP000275027"/>
    </source>
</evidence>
<proteinExistence type="predicted"/>
<evidence type="ECO:0000256" key="1">
    <source>
        <dbReference type="SAM" id="MobiDB-lite"/>
    </source>
</evidence>
<keyword evidence="4" id="KW-1185">Reference proteome</keyword>
<evidence type="ECO:0000313" key="2">
    <source>
        <dbReference type="EMBL" id="PKW20110.1"/>
    </source>
</evidence>
<organism evidence="3 5">
    <name type="scientific">Flavobacterium lindanitolerans</name>
    <dbReference type="NCBI Taxonomy" id="428988"/>
    <lineage>
        <taxon>Bacteria</taxon>
        <taxon>Pseudomonadati</taxon>
        <taxon>Bacteroidota</taxon>
        <taxon>Flavobacteriia</taxon>
        <taxon>Flavobacteriales</taxon>
        <taxon>Flavobacteriaceae</taxon>
        <taxon>Flavobacterium</taxon>
    </lineage>
</organism>
<reference evidence="2 4" key="1">
    <citation type="submission" date="2017-12" db="EMBL/GenBank/DDBJ databases">
        <title>Genomic Encyclopedia of Type Strains, Phase III (KMG-III): the genomes of soil and plant-associated and newly described type strains.</title>
        <authorList>
            <person name="Whitman W."/>
        </authorList>
    </citation>
    <scope>NUCLEOTIDE SEQUENCE [LARGE SCALE GENOMIC DNA]</scope>
    <source>
        <strain evidence="2 4">IP-10</strain>
    </source>
</reference>
<sequence length="43" mass="4929">MNLLSDWSGSNQKSVKNEVCNKLKYSGDQKPLKKRGVTEKPYE</sequence>
<dbReference type="Proteomes" id="UP000233767">
    <property type="component" value="Unassembled WGS sequence"/>
</dbReference>
<dbReference type="EMBL" id="RCCB01000015">
    <property type="protein sequence ID" value="RLJ23394.1"/>
    <property type="molecule type" value="Genomic_DNA"/>
</dbReference>
<dbReference type="EMBL" id="PJND01000011">
    <property type="protein sequence ID" value="PKW20110.1"/>
    <property type="molecule type" value="Genomic_DNA"/>
</dbReference>
<name>A0A497U9S4_9FLAO</name>
<protein>
    <submittedName>
        <fullName evidence="3">Uncharacterized protein</fullName>
    </submittedName>
</protein>
<gene>
    <name evidence="2" type="ORF">B0G92_3190</name>
    <name evidence="3" type="ORF">CLV50_3209</name>
</gene>
<evidence type="ECO:0000313" key="3">
    <source>
        <dbReference type="EMBL" id="RLJ23394.1"/>
    </source>
</evidence>
<comment type="caution">
    <text evidence="3">The sequence shown here is derived from an EMBL/GenBank/DDBJ whole genome shotgun (WGS) entry which is preliminary data.</text>
</comment>
<dbReference type="Proteomes" id="UP000275027">
    <property type="component" value="Unassembled WGS sequence"/>
</dbReference>
<reference evidence="3 5" key="2">
    <citation type="submission" date="2018-10" db="EMBL/GenBank/DDBJ databases">
        <title>Genomic Encyclopedia of Archaeal and Bacterial Type Strains, Phase II (KMG-II): from individual species to whole genera.</title>
        <authorList>
            <person name="Goeker M."/>
        </authorList>
    </citation>
    <scope>NUCLEOTIDE SEQUENCE [LARGE SCALE GENOMIC DNA]</scope>
    <source>
        <strain evidence="3 5">DSM 21886</strain>
    </source>
</reference>